<feature type="compositionally biased region" description="Polar residues" evidence="1">
    <location>
        <begin position="190"/>
        <end position="201"/>
    </location>
</feature>
<evidence type="ECO:0000256" key="1">
    <source>
        <dbReference type="SAM" id="MobiDB-lite"/>
    </source>
</evidence>
<reference evidence="3" key="2">
    <citation type="journal article" date="2014" name="ISME J.">
        <title>Microbial stratification in low pH oxic and suboxic macroscopic growths along an acid mine drainage.</title>
        <authorList>
            <person name="Mendez-Garcia C."/>
            <person name="Mesa V."/>
            <person name="Sprenger R.R."/>
            <person name="Richter M."/>
            <person name="Diez M.S."/>
            <person name="Solano J."/>
            <person name="Bargiela R."/>
            <person name="Golyshina O.V."/>
            <person name="Manteca A."/>
            <person name="Ramos J.L."/>
            <person name="Gallego J.R."/>
            <person name="Llorente I."/>
            <person name="Martins Dos Santos V.A."/>
            <person name="Jensen O.N."/>
            <person name="Pelaez A.I."/>
            <person name="Sanchez J."/>
            <person name="Ferrer M."/>
        </authorList>
    </citation>
    <scope>NUCLEOTIDE SEQUENCE</scope>
</reference>
<keyword evidence="2" id="KW-0472">Membrane</keyword>
<dbReference type="GO" id="GO:0006508">
    <property type="term" value="P:proteolysis"/>
    <property type="evidence" value="ECO:0007669"/>
    <property type="project" value="UniProtKB-KW"/>
</dbReference>
<reference evidence="3" key="1">
    <citation type="submission" date="2013-08" db="EMBL/GenBank/DDBJ databases">
        <authorList>
            <person name="Mendez C."/>
            <person name="Richter M."/>
            <person name="Ferrer M."/>
            <person name="Sanchez J."/>
        </authorList>
    </citation>
    <scope>NUCLEOTIDE SEQUENCE</scope>
</reference>
<keyword evidence="3" id="KW-0378">Hydrolase</keyword>
<keyword evidence="2" id="KW-1133">Transmembrane helix</keyword>
<evidence type="ECO:0000313" key="3">
    <source>
        <dbReference type="EMBL" id="EQD56613.1"/>
    </source>
</evidence>
<name>T1AJC3_9ZZZZ</name>
<sequence length="232" mass="23885">SGASLTFAIVSQPANGTVSLTNASTGAFTYTPNTGFSGTDSFTFNASDSGGTSNTATETVTVNAVSTGPCPSGYTPYTGTLSGSGDYAYQPNDNYYYANGGNENGLLYGASGTNFQLYLYEWDPYFGWINVAAGTGSGANQTVTYDGNSGYYVWLVYSNVGAGAYTFCLNYPGQANAVQASARAPRGLPQSPQGTVRTTAPASGGSGAMGLFALLLLGALALTRWMRNATQS</sequence>
<protein>
    <submittedName>
        <fullName evidence="3">Zinc metalloprotease (Elastase)-like protein</fullName>
    </submittedName>
</protein>
<evidence type="ECO:0000256" key="2">
    <source>
        <dbReference type="SAM" id="Phobius"/>
    </source>
</evidence>
<feature type="transmembrane region" description="Helical" evidence="2">
    <location>
        <begin position="207"/>
        <end position="226"/>
    </location>
</feature>
<dbReference type="EMBL" id="AUZY01005924">
    <property type="protein sequence ID" value="EQD56613.1"/>
    <property type="molecule type" value="Genomic_DNA"/>
</dbReference>
<feature type="non-terminal residue" evidence="3">
    <location>
        <position position="1"/>
    </location>
</feature>
<dbReference type="GO" id="GO:0008237">
    <property type="term" value="F:metallopeptidase activity"/>
    <property type="evidence" value="ECO:0007669"/>
    <property type="project" value="UniProtKB-KW"/>
</dbReference>
<keyword evidence="3" id="KW-0645">Protease</keyword>
<comment type="caution">
    <text evidence="3">The sequence shown here is derived from an EMBL/GenBank/DDBJ whole genome shotgun (WGS) entry which is preliminary data.</text>
</comment>
<organism evidence="3">
    <name type="scientific">mine drainage metagenome</name>
    <dbReference type="NCBI Taxonomy" id="410659"/>
    <lineage>
        <taxon>unclassified sequences</taxon>
        <taxon>metagenomes</taxon>
        <taxon>ecological metagenomes</taxon>
    </lineage>
</organism>
<gene>
    <name evidence="3" type="ORF">B1B_09010</name>
</gene>
<dbReference type="Pfam" id="PF17963">
    <property type="entry name" value="Big_9"/>
    <property type="match status" value="1"/>
</dbReference>
<keyword evidence="2" id="KW-0812">Transmembrane</keyword>
<feature type="region of interest" description="Disordered" evidence="1">
    <location>
        <begin position="182"/>
        <end position="202"/>
    </location>
</feature>
<proteinExistence type="predicted"/>
<accession>T1AJC3</accession>
<dbReference type="AlphaFoldDB" id="T1AJC3"/>
<keyword evidence="3" id="KW-0482">Metalloprotease</keyword>
<dbReference type="Gene3D" id="2.60.40.3440">
    <property type="match status" value="1"/>
</dbReference>